<feature type="non-terminal residue" evidence="3">
    <location>
        <position position="271"/>
    </location>
</feature>
<name>A0A194XJ11_MOLSC</name>
<dbReference type="OrthoDB" id="5840532at2759"/>
<comment type="similarity">
    <text evidence="1">Belongs to the short-chain dehydrogenases/reductases (SDR) family.</text>
</comment>
<sequence length="271" mass="28163">MKQNVLVIIGAGGLGLAAARRLGSGRHTLLASYSARTISFAQQSLQDEGYSVSSIHVDISSYDSVKKVADAASALGHIDAIILTSGVTPVSANAKQIYEVDFLGHANVIDAFLPIVSLGTSVMCIASMAPYFAAALSTPLSQELEKHLATAPLNKLLQYPEIDLSDGNEGAGTAYMNAKRGNQIRVEAAAKAYGLKGARINSVSPGVIMTKQGKLELEGRHGPAMKGLIENSALGRAATPEQIVNVIAFLVSQESSFITGVDILADGGAIA</sequence>
<evidence type="ECO:0000256" key="2">
    <source>
        <dbReference type="ARBA" id="ARBA00023002"/>
    </source>
</evidence>
<protein>
    <submittedName>
        <fullName evidence="3">Putative short-chain dehydrogenase</fullName>
    </submittedName>
</protein>
<dbReference type="InterPro" id="IPR036291">
    <property type="entry name" value="NAD(P)-bd_dom_sf"/>
</dbReference>
<dbReference type="Gene3D" id="3.40.50.720">
    <property type="entry name" value="NAD(P)-binding Rossmann-like Domain"/>
    <property type="match status" value="1"/>
</dbReference>
<gene>
    <name evidence="3" type="ORF">LY89DRAFT_555432</name>
</gene>
<evidence type="ECO:0000256" key="1">
    <source>
        <dbReference type="ARBA" id="ARBA00006484"/>
    </source>
</evidence>
<evidence type="ECO:0000313" key="3">
    <source>
        <dbReference type="EMBL" id="KUJ20109.1"/>
    </source>
</evidence>
<dbReference type="GO" id="GO:0016616">
    <property type="term" value="F:oxidoreductase activity, acting on the CH-OH group of donors, NAD or NADP as acceptor"/>
    <property type="evidence" value="ECO:0007669"/>
    <property type="project" value="UniProtKB-ARBA"/>
</dbReference>
<dbReference type="InterPro" id="IPR002347">
    <property type="entry name" value="SDR_fam"/>
</dbReference>
<dbReference type="KEGG" id="psco:LY89DRAFT_555432"/>
<reference evidence="3 4" key="1">
    <citation type="submission" date="2015-10" db="EMBL/GenBank/DDBJ databases">
        <title>Full genome of DAOMC 229536 Phialocephala scopiformis, a fungal endophyte of spruce producing the potent anti-insectan compound rugulosin.</title>
        <authorList>
            <consortium name="DOE Joint Genome Institute"/>
            <person name="Walker A.K."/>
            <person name="Frasz S.L."/>
            <person name="Seifert K.A."/>
            <person name="Miller J.D."/>
            <person name="Mondo S.J."/>
            <person name="Labutti K."/>
            <person name="Lipzen A."/>
            <person name="Dockter R."/>
            <person name="Kennedy M."/>
            <person name="Grigoriev I.V."/>
            <person name="Spatafora J.W."/>
        </authorList>
    </citation>
    <scope>NUCLEOTIDE SEQUENCE [LARGE SCALE GENOMIC DNA]</scope>
    <source>
        <strain evidence="3 4">CBS 120377</strain>
    </source>
</reference>
<dbReference type="Pfam" id="PF00106">
    <property type="entry name" value="adh_short"/>
    <property type="match status" value="1"/>
</dbReference>
<accession>A0A194XJ11</accession>
<dbReference type="EMBL" id="KQ947410">
    <property type="protein sequence ID" value="KUJ20109.1"/>
    <property type="molecule type" value="Genomic_DNA"/>
</dbReference>
<dbReference type="InParanoid" id="A0A194XJ11"/>
<dbReference type="SUPFAM" id="SSF51735">
    <property type="entry name" value="NAD(P)-binding Rossmann-fold domains"/>
    <property type="match status" value="1"/>
</dbReference>
<dbReference type="PANTHER" id="PTHR43008">
    <property type="entry name" value="BENZIL REDUCTASE"/>
    <property type="match status" value="1"/>
</dbReference>
<dbReference type="AlphaFoldDB" id="A0A194XJ11"/>
<organism evidence="3 4">
    <name type="scientific">Mollisia scopiformis</name>
    <name type="common">Conifer needle endophyte fungus</name>
    <name type="synonym">Phialocephala scopiformis</name>
    <dbReference type="NCBI Taxonomy" id="149040"/>
    <lineage>
        <taxon>Eukaryota</taxon>
        <taxon>Fungi</taxon>
        <taxon>Dikarya</taxon>
        <taxon>Ascomycota</taxon>
        <taxon>Pezizomycotina</taxon>
        <taxon>Leotiomycetes</taxon>
        <taxon>Helotiales</taxon>
        <taxon>Mollisiaceae</taxon>
        <taxon>Mollisia</taxon>
    </lineage>
</organism>
<evidence type="ECO:0000313" key="4">
    <source>
        <dbReference type="Proteomes" id="UP000070700"/>
    </source>
</evidence>
<dbReference type="RefSeq" id="XP_018074464.1">
    <property type="nucleotide sequence ID" value="XM_018208360.1"/>
</dbReference>
<dbReference type="Proteomes" id="UP000070700">
    <property type="component" value="Unassembled WGS sequence"/>
</dbReference>
<dbReference type="PANTHER" id="PTHR43008:SF4">
    <property type="entry name" value="CHAIN DEHYDROGENASE, PUTATIVE (AFU_ORTHOLOGUE AFUA_4G08710)-RELATED"/>
    <property type="match status" value="1"/>
</dbReference>
<dbReference type="PRINTS" id="PR00081">
    <property type="entry name" value="GDHRDH"/>
</dbReference>
<keyword evidence="4" id="KW-1185">Reference proteome</keyword>
<dbReference type="GeneID" id="28818086"/>
<proteinExistence type="inferred from homology"/>
<dbReference type="Pfam" id="PF13561">
    <property type="entry name" value="adh_short_C2"/>
    <property type="match status" value="1"/>
</dbReference>
<dbReference type="GO" id="GO:0050664">
    <property type="term" value="F:oxidoreductase activity, acting on NAD(P)H, oxygen as acceptor"/>
    <property type="evidence" value="ECO:0007669"/>
    <property type="project" value="TreeGrafter"/>
</dbReference>
<keyword evidence="2" id="KW-0560">Oxidoreductase</keyword>